<dbReference type="GO" id="GO:0000049">
    <property type="term" value="F:tRNA binding"/>
    <property type="evidence" value="ECO:0007669"/>
    <property type="project" value="UniProtKB-UniRule"/>
</dbReference>
<evidence type="ECO:0000313" key="11">
    <source>
        <dbReference type="Proteomes" id="UP000034799"/>
    </source>
</evidence>
<proteinExistence type="inferred from homology"/>
<protein>
    <recommendedName>
        <fullName evidence="6 7">Small ribosomal subunit protein uS13</fullName>
    </recommendedName>
</protein>
<evidence type="ECO:0000256" key="2">
    <source>
        <dbReference type="ARBA" id="ARBA00022730"/>
    </source>
</evidence>
<comment type="subunit">
    <text evidence="7">Part of the 30S ribosomal subunit. Forms a loose heterodimer with protein S19. Forms two bridges to the 50S subunit in the 70S ribosome.</text>
</comment>
<comment type="similarity">
    <text evidence="1 7 8">Belongs to the universal ribosomal protein uS13 family.</text>
</comment>
<evidence type="ECO:0000256" key="7">
    <source>
        <dbReference type="HAMAP-Rule" id="MF_01315"/>
    </source>
</evidence>
<dbReference type="InterPro" id="IPR018269">
    <property type="entry name" value="Ribosomal_uS13_CS"/>
</dbReference>
<comment type="caution">
    <text evidence="10">The sequence shown here is derived from an EMBL/GenBank/DDBJ whole genome shotgun (WGS) entry which is preliminary data.</text>
</comment>
<dbReference type="PANTHER" id="PTHR10871:SF1">
    <property type="entry name" value="SMALL RIBOSOMAL SUBUNIT PROTEIN US13M"/>
    <property type="match status" value="1"/>
</dbReference>
<dbReference type="PROSITE" id="PS50159">
    <property type="entry name" value="RIBOSOMAL_S13_2"/>
    <property type="match status" value="1"/>
</dbReference>
<evidence type="ECO:0000256" key="4">
    <source>
        <dbReference type="ARBA" id="ARBA00022980"/>
    </source>
</evidence>
<keyword evidence="2 7" id="KW-0699">rRNA-binding</keyword>
<dbReference type="NCBIfam" id="TIGR03631">
    <property type="entry name" value="uS13_bact"/>
    <property type="match status" value="1"/>
</dbReference>
<dbReference type="HAMAP" id="MF_01315">
    <property type="entry name" value="Ribosomal_uS13"/>
    <property type="match status" value="1"/>
</dbReference>
<dbReference type="InterPro" id="IPR010979">
    <property type="entry name" value="Ribosomal_uS13-like_H2TH"/>
</dbReference>
<dbReference type="GO" id="GO:0005829">
    <property type="term" value="C:cytosol"/>
    <property type="evidence" value="ECO:0007669"/>
    <property type="project" value="TreeGrafter"/>
</dbReference>
<dbReference type="GO" id="GO:0019843">
    <property type="term" value="F:rRNA binding"/>
    <property type="evidence" value="ECO:0007669"/>
    <property type="project" value="UniProtKB-UniRule"/>
</dbReference>
<dbReference type="InterPro" id="IPR019980">
    <property type="entry name" value="Ribosomal_uS13_bac-type"/>
</dbReference>
<organism evidence="10 11">
    <name type="scientific">candidate division WS6 bacterium GW2011_GWF2_39_15</name>
    <dbReference type="NCBI Taxonomy" id="1619100"/>
    <lineage>
        <taxon>Bacteria</taxon>
        <taxon>Candidatus Dojkabacteria</taxon>
    </lineage>
</organism>
<comment type="function">
    <text evidence="7">Located at the top of the head of the 30S subunit, it contacts several helices of the 16S rRNA. In the 70S ribosome it contacts the 23S rRNA (bridge B1a) and protein L5 of the 50S subunit (bridge B1b), connecting the 2 subunits; these bridges are implicated in subunit movement. Contacts the tRNAs in the A and P-sites.</text>
</comment>
<dbReference type="PROSITE" id="PS00646">
    <property type="entry name" value="RIBOSOMAL_S13_1"/>
    <property type="match status" value="1"/>
</dbReference>
<dbReference type="AlphaFoldDB" id="A0A0G0MRA5"/>
<evidence type="ECO:0000256" key="1">
    <source>
        <dbReference type="ARBA" id="ARBA00008080"/>
    </source>
</evidence>
<dbReference type="PATRIC" id="fig|1619100.3.peg.718"/>
<dbReference type="Gene3D" id="1.10.8.50">
    <property type="match status" value="1"/>
</dbReference>
<dbReference type="Pfam" id="PF00416">
    <property type="entry name" value="Ribosomal_S13"/>
    <property type="match status" value="1"/>
</dbReference>
<feature type="compositionally biased region" description="Basic residues" evidence="9">
    <location>
        <begin position="101"/>
        <end position="113"/>
    </location>
</feature>
<evidence type="ECO:0000313" key="10">
    <source>
        <dbReference type="EMBL" id="KKR05663.1"/>
    </source>
</evidence>
<dbReference type="Gene3D" id="4.10.910.10">
    <property type="entry name" value="30s ribosomal protein s13, domain 2"/>
    <property type="match status" value="1"/>
</dbReference>
<dbReference type="Proteomes" id="UP000034799">
    <property type="component" value="Unassembled WGS sequence"/>
</dbReference>
<dbReference type="EMBL" id="LBWK01000002">
    <property type="protein sequence ID" value="KKR05663.1"/>
    <property type="molecule type" value="Genomic_DNA"/>
</dbReference>
<dbReference type="GO" id="GO:0015935">
    <property type="term" value="C:small ribosomal subunit"/>
    <property type="evidence" value="ECO:0007669"/>
    <property type="project" value="TreeGrafter"/>
</dbReference>
<dbReference type="STRING" id="1619100.UT34_C0002G0170"/>
<evidence type="ECO:0000256" key="3">
    <source>
        <dbReference type="ARBA" id="ARBA00022884"/>
    </source>
</evidence>
<dbReference type="GO" id="GO:0003735">
    <property type="term" value="F:structural constituent of ribosome"/>
    <property type="evidence" value="ECO:0007669"/>
    <property type="project" value="InterPro"/>
</dbReference>
<accession>A0A0G0MRA5</accession>
<dbReference type="InterPro" id="IPR001892">
    <property type="entry name" value="Ribosomal_uS13"/>
</dbReference>
<evidence type="ECO:0000256" key="9">
    <source>
        <dbReference type="SAM" id="MobiDB-lite"/>
    </source>
</evidence>
<evidence type="ECO:0000256" key="8">
    <source>
        <dbReference type="RuleBase" id="RU003830"/>
    </source>
</evidence>
<dbReference type="SUPFAM" id="SSF46946">
    <property type="entry name" value="S13-like H2TH domain"/>
    <property type="match status" value="1"/>
</dbReference>
<sequence length="127" mass="14530">MARIAGIEIPDNKRVWVSLTNIYGIGNVTAKKIISTLSIKDNVMLSELTGTQLDVLRKYVEENYPVEGELKQKIFRDIKRLKDIRSYRGLRHKLGLPVRGQRTRHNAHTRKGRSQAVGGLKHKLEKT</sequence>
<dbReference type="PANTHER" id="PTHR10871">
    <property type="entry name" value="30S RIBOSOMAL PROTEIN S13/40S RIBOSOMAL PROTEIN S18"/>
    <property type="match status" value="1"/>
</dbReference>
<gene>
    <name evidence="7" type="primary">rpsM</name>
    <name evidence="10" type="ORF">UT34_C0002G0170</name>
</gene>
<keyword evidence="3 7" id="KW-0694">RNA-binding</keyword>
<evidence type="ECO:0000256" key="6">
    <source>
        <dbReference type="ARBA" id="ARBA00035166"/>
    </source>
</evidence>
<keyword evidence="7" id="KW-0820">tRNA-binding</keyword>
<dbReference type="GO" id="GO:0006412">
    <property type="term" value="P:translation"/>
    <property type="evidence" value="ECO:0007669"/>
    <property type="project" value="UniProtKB-UniRule"/>
</dbReference>
<reference evidence="10 11" key="1">
    <citation type="journal article" date="2015" name="Nature">
        <title>rRNA introns, odd ribosomes, and small enigmatic genomes across a large radiation of phyla.</title>
        <authorList>
            <person name="Brown C.T."/>
            <person name="Hug L.A."/>
            <person name="Thomas B.C."/>
            <person name="Sharon I."/>
            <person name="Castelle C.J."/>
            <person name="Singh A."/>
            <person name="Wilkins M.J."/>
            <person name="Williams K.H."/>
            <person name="Banfield J.F."/>
        </authorList>
    </citation>
    <scope>NUCLEOTIDE SEQUENCE [LARGE SCALE GENOMIC DNA]</scope>
</reference>
<dbReference type="PIRSF" id="PIRSF002134">
    <property type="entry name" value="Ribosomal_S13"/>
    <property type="match status" value="1"/>
</dbReference>
<keyword evidence="4 7" id="KW-0689">Ribosomal protein</keyword>
<feature type="region of interest" description="Disordered" evidence="9">
    <location>
        <begin position="99"/>
        <end position="127"/>
    </location>
</feature>
<dbReference type="FunFam" id="1.10.8.50:FF:000001">
    <property type="entry name" value="30S ribosomal protein S13"/>
    <property type="match status" value="1"/>
</dbReference>
<keyword evidence="5 7" id="KW-0687">Ribonucleoprotein</keyword>
<evidence type="ECO:0000256" key="5">
    <source>
        <dbReference type="ARBA" id="ARBA00023274"/>
    </source>
</evidence>
<dbReference type="InterPro" id="IPR027437">
    <property type="entry name" value="Rbsml_uS13_C"/>
</dbReference>
<name>A0A0G0MRA5_9BACT</name>